<reference evidence="1" key="1">
    <citation type="submission" date="2022-11" db="EMBL/GenBank/DDBJ databases">
        <authorList>
            <person name="Hyden B.L."/>
            <person name="Feng K."/>
            <person name="Yates T."/>
            <person name="Jawdy S."/>
            <person name="Smart L.B."/>
            <person name="Muchero W."/>
        </authorList>
    </citation>
    <scope>NUCLEOTIDE SEQUENCE</scope>
    <source>
        <tissue evidence="1">Shoot tip</tissue>
    </source>
</reference>
<dbReference type="AlphaFoldDB" id="A0A9Q0WAW6"/>
<proteinExistence type="predicted"/>
<name>A0A9Q0WAW6_SALPP</name>
<evidence type="ECO:0000313" key="1">
    <source>
        <dbReference type="EMBL" id="KAJ6763584.1"/>
    </source>
</evidence>
<dbReference type="Proteomes" id="UP001151532">
    <property type="component" value="Chromosome 13"/>
</dbReference>
<reference evidence="1" key="2">
    <citation type="journal article" date="2023" name="Int. J. Mol. Sci.">
        <title>De Novo Assembly and Annotation of 11 Diverse Shrub Willow (Salix) Genomes Reveals Novel Gene Organization in Sex-Linked Regions.</title>
        <authorList>
            <person name="Hyden B."/>
            <person name="Feng K."/>
            <person name="Yates T.B."/>
            <person name="Jawdy S."/>
            <person name="Cereghino C."/>
            <person name="Smart L.B."/>
            <person name="Muchero W."/>
        </authorList>
    </citation>
    <scope>NUCLEOTIDE SEQUENCE</scope>
    <source>
        <tissue evidence="1">Shoot tip</tissue>
    </source>
</reference>
<protein>
    <submittedName>
        <fullName evidence="1">Uncharacterized protein</fullName>
    </submittedName>
</protein>
<keyword evidence="2" id="KW-1185">Reference proteome</keyword>
<organism evidence="1 2">
    <name type="scientific">Salix purpurea</name>
    <name type="common">Purple osier willow</name>
    <dbReference type="NCBI Taxonomy" id="77065"/>
    <lineage>
        <taxon>Eukaryota</taxon>
        <taxon>Viridiplantae</taxon>
        <taxon>Streptophyta</taxon>
        <taxon>Embryophyta</taxon>
        <taxon>Tracheophyta</taxon>
        <taxon>Spermatophyta</taxon>
        <taxon>Magnoliopsida</taxon>
        <taxon>eudicotyledons</taxon>
        <taxon>Gunneridae</taxon>
        <taxon>Pentapetalae</taxon>
        <taxon>rosids</taxon>
        <taxon>fabids</taxon>
        <taxon>Malpighiales</taxon>
        <taxon>Salicaceae</taxon>
        <taxon>Saliceae</taxon>
        <taxon>Salix</taxon>
    </lineage>
</organism>
<gene>
    <name evidence="1" type="ORF">OIU79_024186</name>
</gene>
<accession>A0A9Q0WAW6</accession>
<evidence type="ECO:0000313" key="2">
    <source>
        <dbReference type="Proteomes" id="UP001151532"/>
    </source>
</evidence>
<sequence length="60" mass="6720">MGEEDVSLFDIRADTESYPQDNTGFLDAHSNCELFQYGIEVAVFYFNSETQMNAIMNGGS</sequence>
<dbReference type="EMBL" id="JAPFFK010000005">
    <property type="protein sequence ID" value="KAJ6763584.1"/>
    <property type="molecule type" value="Genomic_DNA"/>
</dbReference>
<comment type="caution">
    <text evidence="1">The sequence shown here is derived from an EMBL/GenBank/DDBJ whole genome shotgun (WGS) entry which is preliminary data.</text>
</comment>